<name>A0A1M5V738_9CLOT</name>
<dbReference type="EMBL" id="FQXP01000004">
    <property type="protein sequence ID" value="SHH70958.1"/>
    <property type="molecule type" value="Genomic_DNA"/>
</dbReference>
<reference evidence="2 3" key="1">
    <citation type="submission" date="2016-11" db="EMBL/GenBank/DDBJ databases">
        <authorList>
            <person name="Jaros S."/>
            <person name="Januszkiewicz K."/>
            <person name="Wedrychowicz H."/>
        </authorList>
    </citation>
    <scope>NUCLEOTIDE SEQUENCE [LARGE SCALE GENOMIC DNA]</scope>
    <source>
        <strain evidence="2 3">DSM 3089</strain>
    </source>
</reference>
<feature type="transmembrane region" description="Helical" evidence="1">
    <location>
        <begin position="79"/>
        <end position="101"/>
    </location>
</feature>
<dbReference type="AlphaFoldDB" id="A0A1M5V738"/>
<keyword evidence="3" id="KW-1185">Reference proteome</keyword>
<evidence type="ECO:0000313" key="3">
    <source>
        <dbReference type="Proteomes" id="UP000184526"/>
    </source>
</evidence>
<sequence>MKNIIKLELNKALKNKFFYIAIAIGFMATMMNFLYNLETFNNDLRMLKEAEIAMNAVYNPMVRSSTIFNNWVLGETHTLGSVIFFFILPILAAIPYTWSYCSERNSGYVKNMIIRSGKREYYTAKYIAVFVSGGLAVLIPLVLNFLLASMFFPASVPDSQYYIYYAISGNSLLSGLFYTKPLIYVFIFLIMNFLFSGVIACISFIVARFIKTKVAVILSPFFLVLAVDYFKRIPEAFIKVELSPMQFVKGMKFGYDSKLGVIIAEFIFLFIVTYTFFAITRSKKDVY</sequence>
<evidence type="ECO:0008006" key="4">
    <source>
        <dbReference type="Google" id="ProtNLM"/>
    </source>
</evidence>
<feature type="transmembrane region" description="Helical" evidence="1">
    <location>
        <begin position="16"/>
        <end position="35"/>
    </location>
</feature>
<feature type="transmembrane region" description="Helical" evidence="1">
    <location>
        <begin position="182"/>
        <end position="207"/>
    </location>
</feature>
<keyword evidence="1" id="KW-0472">Membrane</keyword>
<evidence type="ECO:0000256" key="1">
    <source>
        <dbReference type="SAM" id="Phobius"/>
    </source>
</evidence>
<dbReference type="STRING" id="1121306.SAMN02745196_01141"/>
<feature type="transmembrane region" description="Helical" evidence="1">
    <location>
        <begin position="259"/>
        <end position="279"/>
    </location>
</feature>
<dbReference type="RefSeq" id="WP_072830937.1">
    <property type="nucleotide sequence ID" value="NZ_FQXP01000004.1"/>
</dbReference>
<protein>
    <recommendedName>
        <fullName evidence="4">ABC-2 family transporter protein</fullName>
    </recommendedName>
</protein>
<keyword evidence="1" id="KW-1133">Transmembrane helix</keyword>
<evidence type="ECO:0000313" key="2">
    <source>
        <dbReference type="EMBL" id="SHH70958.1"/>
    </source>
</evidence>
<dbReference type="Proteomes" id="UP000184526">
    <property type="component" value="Unassembled WGS sequence"/>
</dbReference>
<organism evidence="2 3">
    <name type="scientific">Clostridium collagenovorans DSM 3089</name>
    <dbReference type="NCBI Taxonomy" id="1121306"/>
    <lineage>
        <taxon>Bacteria</taxon>
        <taxon>Bacillati</taxon>
        <taxon>Bacillota</taxon>
        <taxon>Clostridia</taxon>
        <taxon>Eubacteriales</taxon>
        <taxon>Clostridiaceae</taxon>
        <taxon>Clostridium</taxon>
    </lineage>
</organism>
<feature type="transmembrane region" description="Helical" evidence="1">
    <location>
        <begin position="122"/>
        <end position="152"/>
    </location>
</feature>
<gene>
    <name evidence="2" type="ORF">SAMN02745196_01141</name>
</gene>
<proteinExistence type="predicted"/>
<dbReference type="OrthoDB" id="2025662at2"/>
<feature type="transmembrane region" description="Helical" evidence="1">
    <location>
        <begin position="214"/>
        <end position="230"/>
    </location>
</feature>
<keyword evidence="1" id="KW-0812">Transmembrane</keyword>
<accession>A0A1M5V738</accession>